<evidence type="ECO:0000256" key="1">
    <source>
        <dbReference type="SAM" id="Phobius"/>
    </source>
</evidence>
<keyword evidence="1" id="KW-0472">Membrane</keyword>
<dbReference type="AlphaFoldDB" id="A0A4C1ZJ23"/>
<keyword evidence="3" id="KW-1185">Reference proteome</keyword>
<protein>
    <submittedName>
        <fullName evidence="2">Uncharacterized protein</fullName>
    </submittedName>
</protein>
<feature type="transmembrane region" description="Helical" evidence="1">
    <location>
        <begin position="6"/>
        <end position="30"/>
    </location>
</feature>
<dbReference type="EMBL" id="BGZK01001824">
    <property type="protein sequence ID" value="GBP86909.1"/>
    <property type="molecule type" value="Genomic_DNA"/>
</dbReference>
<name>A0A4C1ZJ23_EUMVA</name>
<organism evidence="2 3">
    <name type="scientific">Eumeta variegata</name>
    <name type="common">Bagworm moth</name>
    <name type="synonym">Eumeta japonica</name>
    <dbReference type="NCBI Taxonomy" id="151549"/>
    <lineage>
        <taxon>Eukaryota</taxon>
        <taxon>Metazoa</taxon>
        <taxon>Ecdysozoa</taxon>
        <taxon>Arthropoda</taxon>
        <taxon>Hexapoda</taxon>
        <taxon>Insecta</taxon>
        <taxon>Pterygota</taxon>
        <taxon>Neoptera</taxon>
        <taxon>Endopterygota</taxon>
        <taxon>Lepidoptera</taxon>
        <taxon>Glossata</taxon>
        <taxon>Ditrysia</taxon>
        <taxon>Tineoidea</taxon>
        <taxon>Psychidae</taxon>
        <taxon>Oiketicinae</taxon>
        <taxon>Eumeta</taxon>
    </lineage>
</organism>
<gene>
    <name evidence="2" type="ORF">EVAR_103725_1</name>
</gene>
<accession>A0A4C1ZJ23</accession>
<comment type="caution">
    <text evidence="2">The sequence shown here is derived from an EMBL/GenBank/DDBJ whole genome shotgun (WGS) entry which is preliminary data.</text>
</comment>
<proteinExistence type="predicted"/>
<evidence type="ECO:0000313" key="2">
    <source>
        <dbReference type="EMBL" id="GBP86909.1"/>
    </source>
</evidence>
<keyword evidence="1" id="KW-1133">Transmembrane helix</keyword>
<reference evidence="2 3" key="1">
    <citation type="journal article" date="2019" name="Commun. Biol.">
        <title>The bagworm genome reveals a unique fibroin gene that provides high tensile strength.</title>
        <authorList>
            <person name="Kono N."/>
            <person name="Nakamura H."/>
            <person name="Ohtoshi R."/>
            <person name="Tomita M."/>
            <person name="Numata K."/>
            <person name="Arakawa K."/>
        </authorList>
    </citation>
    <scope>NUCLEOTIDE SEQUENCE [LARGE SCALE GENOMIC DNA]</scope>
</reference>
<dbReference type="Proteomes" id="UP000299102">
    <property type="component" value="Unassembled WGS sequence"/>
</dbReference>
<evidence type="ECO:0000313" key="3">
    <source>
        <dbReference type="Proteomes" id="UP000299102"/>
    </source>
</evidence>
<keyword evidence="1" id="KW-0812">Transmembrane</keyword>
<sequence>MSPLCISSIVIPFVILIPVTLSLSISFILYSNYDPDLALNFDLSTAYCDSRHNLHSDFDHIFEFDLGLVLDFDSGFDFQFQFSPYVQYRSFGWSRF</sequence>